<feature type="domain" description="ABC3 transporter permease C-terminal" evidence="7">
    <location>
        <begin position="666"/>
        <end position="778"/>
    </location>
</feature>
<feature type="transmembrane region" description="Helical" evidence="6">
    <location>
        <begin position="746"/>
        <end position="767"/>
    </location>
</feature>
<protein>
    <submittedName>
        <fullName evidence="9">ABC transporter permease</fullName>
    </submittedName>
</protein>
<reference evidence="10" key="1">
    <citation type="journal article" date="2019" name="Int. J. Syst. Evol. Microbiol.">
        <title>The Global Catalogue of Microorganisms (GCM) 10K type strain sequencing project: providing services to taxonomists for standard genome sequencing and annotation.</title>
        <authorList>
            <consortium name="The Broad Institute Genomics Platform"/>
            <consortium name="The Broad Institute Genome Sequencing Center for Infectious Disease"/>
            <person name="Wu L."/>
            <person name="Ma J."/>
        </authorList>
    </citation>
    <scope>NUCLEOTIDE SEQUENCE [LARGE SCALE GENOMIC DNA]</scope>
    <source>
        <strain evidence="10">CECT 7706</strain>
    </source>
</reference>
<feature type="transmembrane region" description="Helical" evidence="6">
    <location>
        <begin position="663"/>
        <end position="687"/>
    </location>
</feature>
<comment type="subcellular location">
    <subcellularLocation>
        <location evidence="1">Cell membrane</location>
        <topology evidence="1">Multi-pass membrane protein</topology>
    </subcellularLocation>
</comment>
<evidence type="ECO:0000256" key="3">
    <source>
        <dbReference type="ARBA" id="ARBA00022692"/>
    </source>
</evidence>
<evidence type="ECO:0000313" key="10">
    <source>
        <dbReference type="Proteomes" id="UP001236663"/>
    </source>
</evidence>
<feature type="domain" description="MacB-like periplasmic core" evidence="8">
    <location>
        <begin position="472"/>
        <end position="623"/>
    </location>
</feature>
<proteinExistence type="predicted"/>
<evidence type="ECO:0000313" key="9">
    <source>
        <dbReference type="EMBL" id="MDN3686277.1"/>
    </source>
</evidence>
<sequence length="786" mass="88392">MWKNYLTIPWRNISRKKSYTFIHVAGLGIGMAASILILIWVQFEISVDRFHENSDRLYAVWRNAEMQGEVFTWDYTPAPYAPAMKEQFPEVEEVARITEWDRQLLTVGENNFYEEATFTDPGFFKLFSFEALEGDPVAALKDPGTIVLTSSVARKLFGEKSAMGKRVTVAKQLDFEVKAIIKDLPENTDFPFTVFLPFKKIESLGWVDDYWGNNSYRTFALLNEQADLPAFNKKFADFTARNSELEAISDFLFPMRDLHLHAKFENGKSVGGKIEMIRMFGIISILVLLIAAINFVNLSTAQSDQRSKEVGIRKISGAGRGMLIGQFLAESILITLAAYLLAIGMVSLSFSWFKNLVGQELANPFNQPYFWVISVIYVFMTGVLAGAYPAFLLSAFKPVAIFKSQMGTKKGLGLKPREVLVVFQFSVVVTLISCVWIVQDQIRYVQNRDMGINKDQLIFHPVTESMRKNKGALRSELLALPEVTAVSYTFSPLTNIYSDTDGMEWQGKDPEFKPNISRMGADANLVKTAGMTLTAGRDIDIYTYASDSLSAIVNEKAVEVMGLDDPIGQVVKDDAFEFTIVGVVKDFIMESPFNAAHPIMVMGPKRQLNFIHIRFAEHADYRNSLARVETVFDKFNPDAPFEYKFVSEEHARKFRSQERSSKLTALFTGLAVIISGMGLFGLANFIAERRKKEISVRKVLGASITSVVGMLSSEFTRLVLISVIIGIPVTWYFMSNWLETFAYRTSIDWTLFLWTGGLTLLIALLTVSSQAIKAALINPAETLKNE</sequence>
<dbReference type="Pfam" id="PF12704">
    <property type="entry name" value="MacB_PCD"/>
    <property type="match status" value="2"/>
</dbReference>
<feature type="domain" description="MacB-like periplasmic core" evidence="8">
    <location>
        <begin position="20"/>
        <end position="235"/>
    </location>
</feature>
<feature type="domain" description="ABC3 transporter permease C-terminal" evidence="7">
    <location>
        <begin position="282"/>
        <end position="394"/>
    </location>
</feature>
<feature type="transmembrane region" description="Helical" evidence="6">
    <location>
        <begin position="370"/>
        <end position="396"/>
    </location>
</feature>
<evidence type="ECO:0000259" key="8">
    <source>
        <dbReference type="Pfam" id="PF12704"/>
    </source>
</evidence>
<accession>A0ABT8C2L4</accession>
<keyword evidence="4 6" id="KW-1133">Transmembrane helix</keyword>
<feature type="transmembrane region" description="Helical" evidence="6">
    <location>
        <begin position="322"/>
        <end position="350"/>
    </location>
</feature>
<keyword evidence="5 6" id="KW-0472">Membrane</keyword>
<comment type="caution">
    <text evidence="9">The sequence shown here is derived from an EMBL/GenBank/DDBJ whole genome shotgun (WGS) entry which is preliminary data.</text>
</comment>
<dbReference type="PANTHER" id="PTHR30572">
    <property type="entry name" value="MEMBRANE COMPONENT OF TRANSPORTER-RELATED"/>
    <property type="match status" value="1"/>
</dbReference>
<dbReference type="PANTHER" id="PTHR30572:SF18">
    <property type="entry name" value="ABC-TYPE MACROLIDE FAMILY EXPORT SYSTEM PERMEASE COMPONENT 2"/>
    <property type="match status" value="1"/>
</dbReference>
<feature type="transmembrane region" description="Helical" evidence="6">
    <location>
        <begin position="279"/>
        <end position="301"/>
    </location>
</feature>
<dbReference type="InterPro" id="IPR003838">
    <property type="entry name" value="ABC3_permease_C"/>
</dbReference>
<dbReference type="InterPro" id="IPR025857">
    <property type="entry name" value="MacB_PCD"/>
</dbReference>
<keyword evidence="10" id="KW-1185">Reference proteome</keyword>
<feature type="transmembrane region" description="Helical" evidence="6">
    <location>
        <begin position="715"/>
        <end position="734"/>
    </location>
</feature>
<keyword evidence="3 6" id="KW-0812">Transmembrane</keyword>
<dbReference type="RefSeq" id="WP_163385734.1">
    <property type="nucleotide sequence ID" value="NZ_JAUFQS010000001.1"/>
</dbReference>
<feature type="transmembrane region" description="Helical" evidence="6">
    <location>
        <begin position="21"/>
        <end position="43"/>
    </location>
</feature>
<dbReference type="Pfam" id="PF02687">
    <property type="entry name" value="FtsX"/>
    <property type="match status" value="2"/>
</dbReference>
<name>A0ABT8C2L4_9BACT</name>
<gene>
    <name evidence="9" type="ORF">QWZ15_00425</name>
</gene>
<feature type="transmembrane region" description="Helical" evidence="6">
    <location>
        <begin position="419"/>
        <end position="438"/>
    </location>
</feature>
<evidence type="ECO:0000256" key="1">
    <source>
        <dbReference type="ARBA" id="ARBA00004651"/>
    </source>
</evidence>
<evidence type="ECO:0000256" key="5">
    <source>
        <dbReference type="ARBA" id="ARBA00023136"/>
    </source>
</evidence>
<evidence type="ECO:0000256" key="4">
    <source>
        <dbReference type="ARBA" id="ARBA00022989"/>
    </source>
</evidence>
<organism evidence="9 10">
    <name type="scientific">Cyclobacterium jeungdonense</name>
    <dbReference type="NCBI Taxonomy" id="708087"/>
    <lineage>
        <taxon>Bacteria</taxon>
        <taxon>Pseudomonadati</taxon>
        <taxon>Bacteroidota</taxon>
        <taxon>Cytophagia</taxon>
        <taxon>Cytophagales</taxon>
        <taxon>Cyclobacteriaceae</taxon>
        <taxon>Cyclobacterium</taxon>
    </lineage>
</organism>
<evidence type="ECO:0000259" key="7">
    <source>
        <dbReference type="Pfam" id="PF02687"/>
    </source>
</evidence>
<evidence type="ECO:0000256" key="2">
    <source>
        <dbReference type="ARBA" id="ARBA00022475"/>
    </source>
</evidence>
<dbReference type="EMBL" id="JAUFQS010000001">
    <property type="protein sequence ID" value="MDN3686277.1"/>
    <property type="molecule type" value="Genomic_DNA"/>
</dbReference>
<dbReference type="Proteomes" id="UP001236663">
    <property type="component" value="Unassembled WGS sequence"/>
</dbReference>
<keyword evidence="2" id="KW-1003">Cell membrane</keyword>
<dbReference type="InterPro" id="IPR050250">
    <property type="entry name" value="Macrolide_Exporter_MacB"/>
</dbReference>
<evidence type="ECO:0000256" key="6">
    <source>
        <dbReference type="SAM" id="Phobius"/>
    </source>
</evidence>